<keyword evidence="1" id="KW-0540">Nuclease</keyword>
<dbReference type="CDD" id="cd09634">
    <property type="entry name" value="Cas1_I-II-III"/>
    <property type="match status" value="1"/>
</dbReference>
<evidence type="ECO:0000256" key="7">
    <source>
        <dbReference type="ARBA" id="ARBA00023125"/>
    </source>
</evidence>
<dbReference type="InterPro" id="IPR002729">
    <property type="entry name" value="CRISPR-assoc_Cas1"/>
</dbReference>
<evidence type="ECO:0000256" key="3">
    <source>
        <dbReference type="ARBA" id="ARBA00022759"/>
    </source>
</evidence>
<dbReference type="EMBL" id="CADIKH010000009">
    <property type="protein sequence ID" value="CAB3754132.1"/>
    <property type="molecule type" value="Genomic_DNA"/>
</dbReference>
<keyword evidence="3 10" id="KW-0255">Endonuclease</keyword>
<dbReference type="GO" id="GO:0051607">
    <property type="term" value="P:defense response to virus"/>
    <property type="evidence" value="ECO:0007669"/>
    <property type="project" value="UniProtKB-KW"/>
</dbReference>
<dbReference type="Gene3D" id="1.20.120.920">
    <property type="entry name" value="CRISPR-associated endonuclease Cas1, C-terminal domain"/>
    <property type="match status" value="1"/>
</dbReference>
<dbReference type="RefSeq" id="WP_175226542.1">
    <property type="nucleotide sequence ID" value="NZ_CADIKH010000009.1"/>
</dbReference>
<evidence type="ECO:0000256" key="6">
    <source>
        <dbReference type="ARBA" id="ARBA00023118"/>
    </source>
</evidence>
<dbReference type="PANTHER" id="PTHR34353:SF2">
    <property type="entry name" value="CRISPR-ASSOCIATED ENDONUCLEASE CAS1 1"/>
    <property type="match status" value="1"/>
</dbReference>
<evidence type="ECO:0000256" key="8">
    <source>
        <dbReference type="ARBA" id="ARBA00023211"/>
    </source>
</evidence>
<dbReference type="Pfam" id="PF01867">
    <property type="entry name" value="Cas_Cas1"/>
    <property type="match status" value="1"/>
</dbReference>
<keyword evidence="6" id="KW-0051">Antiviral defense</keyword>
<evidence type="ECO:0000256" key="1">
    <source>
        <dbReference type="ARBA" id="ARBA00022722"/>
    </source>
</evidence>
<protein>
    <submittedName>
        <fullName evidence="10">CRISPR-associated endonuclease Cas1</fullName>
        <ecNumber evidence="10">3.1.-.-</ecNumber>
    </submittedName>
</protein>
<dbReference type="InterPro" id="IPR050646">
    <property type="entry name" value="Cas1"/>
</dbReference>
<organism evidence="10 11">
    <name type="scientific">Paraburkholderia humisilvae</name>
    <dbReference type="NCBI Taxonomy" id="627669"/>
    <lineage>
        <taxon>Bacteria</taxon>
        <taxon>Pseudomonadati</taxon>
        <taxon>Pseudomonadota</taxon>
        <taxon>Betaproteobacteria</taxon>
        <taxon>Burkholderiales</taxon>
        <taxon>Burkholderiaceae</taxon>
        <taxon>Paraburkholderia</taxon>
    </lineage>
</organism>
<proteinExistence type="predicted"/>
<evidence type="ECO:0000256" key="9">
    <source>
        <dbReference type="ARBA" id="ARBA00038592"/>
    </source>
</evidence>
<evidence type="ECO:0000256" key="2">
    <source>
        <dbReference type="ARBA" id="ARBA00022723"/>
    </source>
</evidence>
<dbReference type="AlphaFoldDB" id="A0A6J5DLT4"/>
<keyword evidence="7" id="KW-0238">DNA-binding</keyword>
<evidence type="ECO:0000313" key="11">
    <source>
        <dbReference type="Proteomes" id="UP000494363"/>
    </source>
</evidence>
<dbReference type="EC" id="3.1.-.-" evidence="10"/>
<keyword evidence="8" id="KW-0464">Manganese</keyword>
<dbReference type="GO" id="GO:0043571">
    <property type="term" value="P:maintenance of CRISPR repeat elements"/>
    <property type="evidence" value="ECO:0007669"/>
    <property type="project" value="InterPro"/>
</dbReference>
<comment type="subunit">
    <text evidence="9">Homodimer, forms a heterotetramer with a Cas2 homodimer.</text>
</comment>
<dbReference type="GO" id="GO:0003677">
    <property type="term" value="F:DNA binding"/>
    <property type="evidence" value="ECO:0007669"/>
    <property type="project" value="UniProtKB-KW"/>
</dbReference>
<keyword evidence="2" id="KW-0479">Metal-binding</keyword>
<dbReference type="GO" id="GO:0046872">
    <property type="term" value="F:metal ion binding"/>
    <property type="evidence" value="ECO:0007669"/>
    <property type="project" value="UniProtKB-KW"/>
</dbReference>
<dbReference type="PANTHER" id="PTHR34353">
    <property type="entry name" value="CRISPR-ASSOCIATED ENDONUCLEASE CAS1 1"/>
    <property type="match status" value="1"/>
</dbReference>
<evidence type="ECO:0000313" key="10">
    <source>
        <dbReference type="EMBL" id="CAB3754132.1"/>
    </source>
</evidence>
<dbReference type="Proteomes" id="UP000494363">
    <property type="component" value="Unassembled WGS sequence"/>
</dbReference>
<name>A0A6J5DLT4_9BURK</name>
<reference evidence="10 11" key="1">
    <citation type="submission" date="2020-04" db="EMBL/GenBank/DDBJ databases">
        <authorList>
            <person name="De Canck E."/>
        </authorList>
    </citation>
    <scope>NUCLEOTIDE SEQUENCE [LARGE SCALE GENOMIC DNA]</scope>
    <source>
        <strain evidence="10 11">LMG 29542</strain>
    </source>
</reference>
<evidence type="ECO:0000256" key="5">
    <source>
        <dbReference type="ARBA" id="ARBA00022842"/>
    </source>
</evidence>
<keyword evidence="5" id="KW-0460">Magnesium</keyword>
<dbReference type="InterPro" id="IPR042206">
    <property type="entry name" value="CRISPR-assoc_Cas1_C"/>
</dbReference>
<dbReference type="GO" id="GO:0016787">
    <property type="term" value="F:hydrolase activity"/>
    <property type="evidence" value="ECO:0007669"/>
    <property type="project" value="UniProtKB-KW"/>
</dbReference>
<keyword evidence="4 10" id="KW-0378">Hydrolase</keyword>
<dbReference type="GO" id="GO:0004519">
    <property type="term" value="F:endonuclease activity"/>
    <property type="evidence" value="ECO:0007669"/>
    <property type="project" value="UniProtKB-KW"/>
</dbReference>
<gene>
    <name evidence="10" type="primary">cas1</name>
    <name evidence="10" type="ORF">LMG29542_02259</name>
</gene>
<accession>A0A6J5DLT4</accession>
<sequence length="344" mass="39315">MEKDDFQHPDFIWTWRETARGARQSLWFPYLQSISAKPRSRLWAVRWNGGELDIDLSKVDFIMVYGGTVDLPIAFLDSLNQYRIVLSIHRRNMVRPYLFLPASGPDQDDILSAQLLCRDNLKSSTYIARTIVREKLRTQETVVPIPASEYKRLASLRSVDEIRILEAHHASRYWSIYFERLGLADTISRRGADHPVNAALDACSFFLHGILLRWVLFHKLSPFHGYLHRNAGYPSLVYDLIEPYRVWMDDAVAGAASSVGTHSEKELTAAAIAHLKRLMDVPVYVPLTRQTVRRKSLLHGAVLALRAWLLDKQTRFVLPVEGEKKGGRPVQVGFKIPGYPQSPN</sequence>
<keyword evidence="11" id="KW-1185">Reference proteome</keyword>
<evidence type="ECO:0000256" key="4">
    <source>
        <dbReference type="ARBA" id="ARBA00022801"/>
    </source>
</evidence>